<evidence type="ECO:0000313" key="4">
    <source>
        <dbReference type="Proteomes" id="UP000006727"/>
    </source>
</evidence>
<organism evidence="2">
    <name type="scientific">Physcomitrium patens</name>
    <name type="common">Spreading-leaved earth moss</name>
    <name type="synonym">Physcomitrella patens</name>
    <dbReference type="NCBI Taxonomy" id="3218"/>
    <lineage>
        <taxon>Eukaryota</taxon>
        <taxon>Viridiplantae</taxon>
        <taxon>Streptophyta</taxon>
        <taxon>Embryophyta</taxon>
        <taxon>Bryophyta</taxon>
        <taxon>Bryophytina</taxon>
        <taxon>Bryopsida</taxon>
        <taxon>Funariidae</taxon>
        <taxon>Funariales</taxon>
        <taxon>Funariaceae</taxon>
        <taxon>Physcomitrium</taxon>
    </lineage>
</organism>
<reference evidence="2 4" key="1">
    <citation type="journal article" date="2008" name="Science">
        <title>The Physcomitrella genome reveals evolutionary insights into the conquest of land by plants.</title>
        <authorList>
            <person name="Rensing S."/>
            <person name="Lang D."/>
            <person name="Zimmer A."/>
            <person name="Terry A."/>
            <person name="Salamov A."/>
            <person name="Shapiro H."/>
            <person name="Nishiyama T."/>
            <person name="Perroud P.-F."/>
            <person name="Lindquist E."/>
            <person name="Kamisugi Y."/>
            <person name="Tanahashi T."/>
            <person name="Sakakibara K."/>
            <person name="Fujita T."/>
            <person name="Oishi K."/>
            <person name="Shin-I T."/>
            <person name="Kuroki Y."/>
            <person name="Toyoda A."/>
            <person name="Suzuki Y."/>
            <person name="Hashimoto A."/>
            <person name="Yamaguchi K."/>
            <person name="Sugano A."/>
            <person name="Kohara Y."/>
            <person name="Fujiyama A."/>
            <person name="Anterola A."/>
            <person name="Aoki S."/>
            <person name="Ashton N."/>
            <person name="Barbazuk W.B."/>
            <person name="Barker E."/>
            <person name="Bennetzen J."/>
            <person name="Bezanilla M."/>
            <person name="Blankenship R."/>
            <person name="Cho S.H."/>
            <person name="Dutcher S."/>
            <person name="Estelle M."/>
            <person name="Fawcett J.A."/>
            <person name="Gundlach H."/>
            <person name="Hanada K."/>
            <person name="Heyl A."/>
            <person name="Hicks K.A."/>
            <person name="Hugh J."/>
            <person name="Lohr M."/>
            <person name="Mayer K."/>
            <person name="Melkozernov A."/>
            <person name="Murata T."/>
            <person name="Nelson D."/>
            <person name="Pils B."/>
            <person name="Prigge M."/>
            <person name="Reiss B."/>
            <person name="Renner T."/>
            <person name="Rombauts S."/>
            <person name="Rushton P."/>
            <person name="Sanderfoot A."/>
            <person name="Schween G."/>
            <person name="Shiu S.-H."/>
            <person name="Stueber K."/>
            <person name="Theodoulou F.L."/>
            <person name="Tu H."/>
            <person name="Van de Peer Y."/>
            <person name="Verrier P.J."/>
            <person name="Waters E."/>
            <person name="Wood A."/>
            <person name="Yang L."/>
            <person name="Cove D."/>
            <person name="Cuming A."/>
            <person name="Hasebe M."/>
            <person name="Lucas S."/>
            <person name="Mishler D.B."/>
            <person name="Reski R."/>
            <person name="Grigoriev I."/>
            <person name="Quatrano R.S."/>
            <person name="Boore J.L."/>
        </authorList>
    </citation>
    <scope>NUCLEOTIDE SEQUENCE [LARGE SCALE GENOMIC DNA]</scope>
    <source>
        <strain evidence="3 4">cv. Gransden 2004</strain>
    </source>
</reference>
<dbReference type="EnsemblPlants" id="Pp3c20_3900V3.1">
    <property type="protein sequence ID" value="Pp3c20_3900V3.1"/>
    <property type="gene ID" value="Pp3c20_3900"/>
</dbReference>
<proteinExistence type="predicted"/>
<protein>
    <submittedName>
        <fullName evidence="2 3">Uncharacterized protein</fullName>
    </submittedName>
</protein>
<name>A0A2K1ITX7_PHYPA</name>
<dbReference type="Gramene" id="Pp3c20_3900V3.1">
    <property type="protein sequence ID" value="Pp3c20_3900V3.1"/>
    <property type="gene ID" value="Pp3c20_3900"/>
</dbReference>
<sequence length="511" mass="57137">MWECKRHPSESQPGGGVCASCLEERLVCLWRGDSFSLGDKSLAPSIAASGSLQSESQKSDAQQFTSIRTGGSSGSVRKDLQANEEEKFSEILSQVSKDIINDMQKDVGALSQSIVMPLNVDTMDGGKSEVALKNVGAPNLHKQNSSIDSVMVEWTAFHARRRRNLSLEFDSLKAMSRSFDSAEPKPSVEVIMASENVRRMPIESNPRVTILKEQKMRSRSMPLENRSAEETALRVIRECQADNLYSDDRDYFAIIEAVQDRDGDGCGGMGSLQSNMAEQGCFSPKWQNSPKWVQVLASPITSRNRVFPTRSKEDIRKGKSSRKRLTRFASSDWSHKDANGAEVSPHWLNEAKTSPRTTRRRSPFSWLQQDTDKSRLKKQNESDQLSLSFSSFAITQLGRTDSWVKDLATVGHLHGIAEEHEVVSEEEEVDNLEDINSFGKFLLIAAKREPKITGHNSALTKHLLTENDAERFLSGSNSKLGEESEVFVSTHTDCSKIAMIQKIKVRIHVYY</sequence>
<dbReference type="EMBL" id="ABEU02000020">
    <property type="protein sequence ID" value="PNR32734.1"/>
    <property type="molecule type" value="Genomic_DNA"/>
</dbReference>
<accession>A0A2K1ITX7</accession>
<dbReference type="PANTHER" id="PTHR35486:SF1">
    <property type="entry name" value="OS02G0689500 PROTEIN"/>
    <property type="match status" value="1"/>
</dbReference>
<evidence type="ECO:0000256" key="1">
    <source>
        <dbReference type="SAM" id="MobiDB-lite"/>
    </source>
</evidence>
<dbReference type="PANTHER" id="PTHR35486">
    <property type="entry name" value="EXPRESSED PROTEIN"/>
    <property type="match status" value="1"/>
</dbReference>
<dbReference type="AlphaFoldDB" id="A0A2K1ITX7"/>
<dbReference type="Proteomes" id="UP000006727">
    <property type="component" value="Chromosome 20"/>
</dbReference>
<keyword evidence="4" id="KW-1185">Reference proteome</keyword>
<feature type="compositionally biased region" description="Polar residues" evidence="1">
    <location>
        <begin position="50"/>
        <end position="70"/>
    </location>
</feature>
<reference evidence="3" key="3">
    <citation type="submission" date="2020-12" db="UniProtKB">
        <authorList>
            <consortium name="EnsemblPlants"/>
        </authorList>
    </citation>
    <scope>IDENTIFICATION</scope>
</reference>
<feature type="compositionally biased region" description="Basic and acidic residues" evidence="1">
    <location>
        <begin position="370"/>
        <end position="380"/>
    </location>
</feature>
<gene>
    <name evidence="3" type="primary">LOC112273384</name>
    <name evidence="2" type="ORF">PHYPA_024676</name>
</gene>
<dbReference type="PaxDb" id="3218-PP1S187_57V6.1"/>
<feature type="region of interest" description="Disordered" evidence="1">
    <location>
        <begin position="50"/>
        <end position="80"/>
    </location>
</feature>
<reference evidence="2 4" key="2">
    <citation type="journal article" date="2018" name="Plant J.">
        <title>The Physcomitrella patens chromosome-scale assembly reveals moss genome structure and evolution.</title>
        <authorList>
            <person name="Lang D."/>
            <person name="Ullrich K.K."/>
            <person name="Murat F."/>
            <person name="Fuchs J."/>
            <person name="Jenkins J."/>
            <person name="Haas F.B."/>
            <person name="Piednoel M."/>
            <person name="Gundlach H."/>
            <person name="Van Bel M."/>
            <person name="Meyberg R."/>
            <person name="Vives C."/>
            <person name="Morata J."/>
            <person name="Symeonidi A."/>
            <person name="Hiss M."/>
            <person name="Muchero W."/>
            <person name="Kamisugi Y."/>
            <person name="Saleh O."/>
            <person name="Blanc G."/>
            <person name="Decker E.L."/>
            <person name="van Gessel N."/>
            <person name="Grimwood J."/>
            <person name="Hayes R.D."/>
            <person name="Graham S.W."/>
            <person name="Gunter L.E."/>
            <person name="McDaniel S.F."/>
            <person name="Hoernstein S.N.W."/>
            <person name="Larsson A."/>
            <person name="Li F.W."/>
            <person name="Perroud P.F."/>
            <person name="Phillips J."/>
            <person name="Ranjan P."/>
            <person name="Rokshar D.S."/>
            <person name="Rothfels C.J."/>
            <person name="Schneider L."/>
            <person name="Shu S."/>
            <person name="Stevenson D.W."/>
            <person name="Thummler F."/>
            <person name="Tillich M."/>
            <person name="Villarreal Aguilar J.C."/>
            <person name="Widiez T."/>
            <person name="Wong G.K."/>
            <person name="Wymore A."/>
            <person name="Zhang Y."/>
            <person name="Zimmer A.D."/>
            <person name="Quatrano R.S."/>
            <person name="Mayer K.F.X."/>
            <person name="Goodstein D."/>
            <person name="Casacuberta J.M."/>
            <person name="Vandepoele K."/>
            <person name="Reski R."/>
            <person name="Cuming A.C."/>
            <person name="Tuskan G.A."/>
            <person name="Maumus F."/>
            <person name="Salse J."/>
            <person name="Schmutz J."/>
            <person name="Rensing S.A."/>
        </authorList>
    </citation>
    <scope>NUCLEOTIDE SEQUENCE [LARGE SCALE GENOMIC DNA]</scope>
    <source>
        <strain evidence="3 4">cv. Gransden 2004</strain>
    </source>
</reference>
<feature type="region of interest" description="Disordered" evidence="1">
    <location>
        <begin position="307"/>
        <end position="380"/>
    </location>
</feature>
<evidence type="ECO:0000313" key="3">
    <source>
        <dbReference type="EnsemblPlants" id="Pp3c20_3900V3.1"/>
    </source>
</evidence>
<evidence type="ECO:0000313" key="2">
    <source>
        <dbReference type="EMBL" id="PNR32734.1"/>
    </source>
</evidence>